<evidence type="ECO:0000256" key="2">
    <source>
        <dbReference type="SAM" id="Coils"/>
    </source>
</evidence>
<dbReference type="Proteomes" id="UP000275267">
    <property type="component" value="Unassembled WGS sequence"/>
</dbReference>
<feature type="coiled-coil region" evidence="2">
    <location>
        <begin position="409"/>
        <end position="460"/>
    </location>
</feature>
<gene>
    <name evidence="5" type="ORF">C2845_PM03G22150</name>
</gene>
<keyword evidence="2" id="KW-0175">Coiled coil</keyword>
<dbReference type="STRING" id="4540.A0A3L6T9E9"/>
<dbReference type="PANTHER" id="PTHR47862">
    <property type="entry name" value="PEPTIDYL-PROLYL CIS-TRANS ISOMERASE FKBP18, CHLOROPLASTIC"/>
    <property type="match status" value="1"/>
</dbReference>
<evidence type="ECO:0000256" key="1">
    <source>
        <dbReference type="PROSITE-ProRule" id="PRU00277"/>
    </source>
</evidence>
<dbReference type="EMBL" id="PQIB02000002">
    <property type="protein sequence ID" value="RLN34874.1"/>
    <property type="molecule type" value="Genomic_DNA"/>
</dbReference>
<feature type="domain" description="PPIase FKBP-type" evidence="4">
    <location>
        <begin position="111"/>
        <end position="205"/>
    </location>
</feature>
<evidence type="ECO:0000313" key="6">
    <source>
        <dbReference type="Proteomes" id="UP000275267"/>
    </source>
</evidence>
<feature type="coiled-coil region" evidence="2">
    <location>
        <begin position="489"/>
        <end position="516"/>
    </location>
</feature>
<proteinExistence type="predicted"/>
<dbReference type="GO" id="GO:0003755">
    <property type="term" value="F:peptidyl-prolyl cis-trans isomerase activity"/>
    <property type="evidence" value="ECO:0007669"/>
    <property type="project" value="UniProtKB-KW"/>
</dbReference>
<dbReference type="InterPro" id="IPR001179">
    <property type="entry name" value="PPIase_FKBP_dom"/>
</dbReference>
<dbReference type="Gene3D" id="3.10.50.40">
    <property type="match status" value="1"/>
</dbReference>
<evidence type="ECO:0000256" key="3">
    <source>
        <dbReference type="SAM" id="MobiDB-lite"/>
    </source>
</evidence>
<feature type="region of interest" description="Disordered" evidence="3">
    <location>
        <begin position="544"/>
        <end position="566"/>
    </location>
</feature>
<organism evidence="5 6">
    <name type="scientific">Panicum miliaceum</name>
    <name type="common">Proso millet</name>
    <name type="synonym">Broomcorn millet</name>
    <dbReference type="NCBI Taxonomy" id="4540"/>
    <lineage>
        <taxon>Eukaryota</taxon>
        <taxon>Viridiplantae</taxon>
        <taxon>Streptophyta</taxon>
        <taxon>Embryophyta</taxon>
        <taxon>Tracheophyta</taxon>
        <taxon>Spermatophyta</taxon>
        <taxon>Magnoliopsida</taxon>
        <taxon>Liliopsida</taxon>
        <taxon>Poales</taxon>
        <taxon>Poaceae</taxon>
        <taxon>PACMAD clade</taxon>
        <taxon>Panicoideae</taxon>
        <taxon>Panicodae</taxon>
        <taxon>Paniceae</taxon>
        <taxon>Panicinae</taxon>
        <taxon>Panicum</taxon>
        <taxon>Panicum sect. Panicum</taxon>
    </lineage>
</organism>
<accession>A0A3L6T9E9</accession>
<dbReference type="OrthoDB" id="1902587at2759"/>
<dbReference type="InterPro" id="IPR044180">
    <property type="entry name" value="FKBP18-like"/>
</dbReference>
<feature type="compositionally biased region" description="Low complexity" evidence="3">
    <location>
        <begin position="279"/>
        <end position="293"/>
    </location>
</feature>
<dbReference type="Pfam" id="PF00254">
    <property type="entry name" value="FKBP_C"/>
    <property type="match status" value="1"/>
</dbReference>
<reference evidence="6" key="1">
    <citation type="journal article" date="2019" name="Nat. Commun.">
        <title>The genome of broomcorn millet.</title>
        <authorList>
            <person name="Zou C."/>
            <person name="Miki D."/>
            <person name="Li D."/>
            <person name="Tang Q."/>
            <person name="Xiao L."/>
            <person name="Rajput S."/>
            <person name="Deng P."/>
            <person name="Jia W."/>
            <person name="Huang R."/>
            <person name="Zhang M."/>
            <person name="Sun Y."/>
            <person name="Hu J."/>
            <person name="Fu X."/>
            <person name="Schnable P.S."/>
            <person name="Li F."/>
            <person name="Zhang H."/>
            <person name="Feng B."/>
            <person name="Zhu X."/>
            <person name="Liu R."/>
            <person name="Schnable J.C."/>
            <person name="Zhu J.-K."/>
            <person name="Zhang H."/>
        </authorList>
    </citation>
    <scope>NUCLEOTIDE SEQUENCE [LARGE SCALE GENOMIC DNA]</scope>
</reference>
<dbReference type="SUPFAM" id="SSF54534">
    <property type="entry name" value="FKBP-like"/>
    <property type="match status" value="1"/>
</dbReference>
<feature type="region of interest" description="Disordered" evidence="3">
    <location>
        <begin position="276"/>
        <end position="312"/>
    </location>
</feature>
<dbReference type="EC" id="5.2.1.8" evidence="1"/>
<sequence>MELSVVPSISLSPRRALPLPGRRTARRPAFACRCSCSQDESPGSTRRWFASLLAAAAVVGVGVAGGEAVAVSTSRRALRASKIPESEFTTLPNGLKYYDIKVGSGAEAVKGSRVAVHYVAKWKGITFMTSRQGLGVGGGTPYGFDVGNSERGNVLKGLDLGVEGMKVGGQRLIIVPPELAYGKKGVQEIPPNATIELDVELLSIKQSPFGNKNRPLELYSKSRKGSLCIFCMQSLCFLLLIKKWNNTNVALKDKAFPLAGAFICDLITNRANRHSSYTDSSESSFQLDQSSGSICKEEEEEEMESTRRASRRLARTESACSTAGRLMISELARQASNAEEVMVVEATESSSEAAATKQLQDDQRMATDEIASLKIMVSALEDRACSIEAQFHEYCDMKDQESAYQKMQIMCLGMKLELLESQNQRLEAAAAEIRAAAEEFAAMKGKLDRLQSKLKKIAKRSKQDSDAVGEKILALDAKQSQMARRCEAFERCMEEMKQLTLQLQEQKGAANNENVEVVVERSLRNLSSGRDLVDGLEALRDRAYDADGRKGGRPAPEEEEGKKGETMVTAAAPSNEVELCKAGSVSSSSGSAGRPRRVVEVVPPASSCLGFAAAGGRSSGGGWSIGRPRLLRKLRGWAGAGGTKAGDRGKARCSIAGPCCQK</sequence>
<keyword evidence="1" id="KW-0413">Isomerase</keyword>
<evidence type="ECO:0000313" key="5">
    <source>
        <dbReference type="EMBL" id="RLN34874.1"/>
    </source>
</evidence>
<dbReference type="InterPro" id="IPR046357">
    <property type="entry name" value="PPIase_dom_sf"/>
</dbReference>
<dbReference type="PROSITE" id="PS50059">
    <property type="entry name" value="FKBP_PPIASE"/>
    <property type="match status" value="1"/>
</dbReference>
<comment type="catalytic activity">
    <reaction evidence="1">
        <text>[protein]-peptidylproline (omega=180) = [protein]-peptidylproline (omega=0)</text>
        <dbReference type="Rhea" id="RHEA:16237"/>
        <dbReference type="Rhea" id="RHEA-COMP:10747"/>
        <dbReference type="Rhea" id="RHEA-COMP:10748"/>
        <dbReference type="ChEBI" id="CHEBI:83833"/>
        <dbReference type="ChEBI" id="CHEBI:83834"/>
        <dbReference type="EC" id="5.2.1.8"/>
    </reaction>
</comment>
<dbReference type="PANTHER" id="PTHR47862:SF2">
    <property type="entry name" value="PEPTIDYLPROLYL ISOMERASE"/>
    <property type="match status" value="1"/>
</dbReference>
<keyword evidence="1" id="KW-0697">Rotamase</keyword>
<evidence type="ECO:0000259" key="4">
    <source>
        <dbReference type="PROSITE" id="PS50059"/>
    </source>
</evidence>
<dbReference type="GO" id="GO:0009543">
    <property type="term" value="C:chloroplast thylakoid lumen"/>
    <property type="evidence" value="ECO:0007669"/>
    <property type="project" value="TreeGrafter"/>
</dbReference>
<dbReference type="AlphaFoldDB" id="A0A3L6T9E9"/>
<protein>
    <recommendedName>
        <fullName evidence="1">peptidylprolyl isomerase</fullName>
        <ecNumber evidence="1">5.2.1.8</ecNumber>
    </recommendedName>
</protein>
<keyword evidence="6" id="KW-1185">Reference proteome</keyword>
<name>A0A3L6T9E9_PANMI</name>
<comment type="caution">
    <text evidence="5">The sequence shown here is derived from an EMBL/GenBank/DDBJ whole genome shotgun (WGS) entry which is preliminary data.</text>
</comment>